<proteinExistence type="inferred from homology"/>
<keyword evidence="14" id="KW-0805">Transcription regulation</keyword>
<dbReference type="InterPro" id="IPR019786">
    <property type="entry name" value="Zinc_finger_PHD-type_CS"/>
</dbReference>
<feature type="domain" description="PHD-type" evidence="21">
    <location>
        <begin position="29"/>
        <end position="100"/>
    </location>
</feature>
<keyword evidence="11" id="KW-0223">Dioxygenase</keyword>
<evidence type="ECO:0000256" key="8">
    <source>
        <dbReference type="ARBA" id="ARBA00022771"/>
    </source>
</evidence>
<evidence type="ECO:0000256" key="20">
    <source>
        <dbReference type="SAM" id="MobiDB-lite"/>
    </source>
</evidence>
<evidence type="ECO:0000313" key="24">
    <source>
        <dbReference type="Proteomes" id="UP000217199"/>
    </source>
</evidence>
<dbReference type="InterPro" id="IPR013083">
    <property type="entry name" value="Znf_RING/FYVE/PHD"/>
</dbReference>
<dbReference type="EC" id="1.14.11.27" evidence="5"/>
<comment type="similarity">
    <text evidence="4">Belongs to the JHDM1 histone demethylase family.</text>
</comment>
<feature type="region of interest" description="Disordered" evidence="20">
    <location>
        <begin position="472"/>
        <end position="507"/>
    </location>
</feature>
<dbReference type="STRING" id="2282107.A0A286UM73"/>
<feature type="compositionally biased region" description="Polar residues" evidence="20">
    <location>
        <begin position="40"/>
        <end position="55"/>
    </location>
</feature>
<dbReference type="Pfam" id="PF00628">
    <property type="entry name" value="PHD"/>
    <property type="match status" value="1"/>
</dbReference>
<feature type="domain" description="JmjC" evidence="22">
    <location>
        <begin position="254"/>
        <end position="413"/>
    </location>
</feature>
<dbReference type="Pfam" id="PF02373">
    <property type="entry name" value="JmjC"/>
    <property type="match status" value="1"/>
</dbReference>
<evidence type="ECO:0000259" key="22">
    <source>
        <dbReference type="PROSITE" id="PS51184"/>
    </source>
</evidence>
<dbReference type="InterPro" id="IPR050690">
    <property type="entry name" value="JHDM1_Histone_Demethylase"/>
</dbReference>
<evidence type="ECO:0000256" key="9">
    <source>
        <dbReference type="ARBA" id="ARBA00022833"/>
    </source>
</evidence>
<evidence type="ECO:0000256" key="3">
    <source>
        <dbReference type="ARBA" id="ARBA00004123"/>
    </source>
</evidence>
<evidence type="ECO:0000256" key="17">
    <source>
        <dbReference type="ARBA" id="ARBA00031083"/>
    </source>
</evidence>
<keyword evidence="15" id="KW-0804">Transcription</keyword>
<evidence type="ECO:0000256" key="15">
    <source>
        <dbReference type="ARBA" id="ARBA00023163"/>
    </source>
</evidence>
<comment type="catalytic activity">
    <reaction evidence="18">
        <text>N(6),N(6)-dimethyl-L-lysyl(36)-[histone H3] + 2 2-oxoglutarate + 2 O2 = L-lysyl(36)-[histone H3] + 2 formaldehyde + 2 succinate + 2 CO2</text>
        <dbReference type="Rhea" id="RHEA:42032"/>
        <dbReference type="Rhea" id="RHEA-COMP:9785"/>
        <dbReference type="Rhea" id="RHEA-COMP:9787"/>
        <dbReference type="ChEBI" id="CHEBI:15379"/>
        <dbReference type="ChEBI" id="CHEBI:16526"/>
        <dbReference type="ChEBI" id="CHEBI:16810"/>
        <dbReference type="ChEBI" id="CHEBI:16842"/>
        <dbReference type="ChEBI" id="CHEBI:29969"/>
        <dbReference type="ChEBI" id="CHEBI:30031"/>
        <dbReference type="ChEBI" id="CHEBI:61976"/>
        <dbReference type="EC" id="1.14.11.27"/>
    </reaction>
</comment>
<evidence type="ECO:0000256" key="5">
    <source>
        <dbReference type="ARBA" id="ARBA00013246"/>
    </source>
</evidence>
<sequence length="712" mass="80050">MRNTKSRRSNSTKNKEGEQTAAQENESDKQRCPQCKSEPDQSSSEPTETSNIQDDSSLDTKAESWVRCDKCKVWFHWRCAGNGSDLDAIDKWFCSECQSADPKLTITFKPPARKSARKKVARDYASLHNGIPVAGVDKWHTLLEAKDAAGAFAKDPFRRMGGSELTLEWADSDPDALCEPILIESPEGLGMSMPQPGFTVSDVARIVGEDKPVEVMDVATQSNTPGYTMGKWAAYFSTPPEARDRIRNVISLEISDTPLGDQVVPPRLVRELDWVEKFWPPNKRGPGHTYPKVQLYCLMGVAKAWTDWHIDFAGSSVYYHIHSGAKIFYFIRPTPANLAAYERWSGSELQTNTWLGDLVDVVYKVELTAGNTMIIPTGWIHAVYTPVDTLVFGGNFLHSYNIATQLRVREIENATRVPKKFQFPFFTRLCWYAGEGFLRSLKAREDISMRVLSSLEALANYLVSEARLLDGSENSHTSSHAGKGSVIESNAARKKEAKESVPGDRVKDAPALARELRWRVRIAVHGSSDVETENVNTHPSPELLGSKGNAKRRRKESWDPNTTQNSGVSPDDLDVQSVRSNFRNFVPKRWDKCEARSLRADRMRRRIPVGSRLPPSEKDIEVGKNNGGTGWADTWIKIDQEEESVDSALSNLNSFEKEGEEAAVEMRQESVIRIRRTSHGLERQKIDRIIEFWEWESDLHGEKETVSIAGTV</sequence>
<organism evidence="23 24">
    <name type="scientific">Pyrrhoderma noxium</name>
    <dbReference type="NCBI Taxonomy" id="2282107"/>
    <lineage>
        <taxon>Eukaryota</taxon>
        <taxon>Fungi</taxon>
        <taxon>Dikarya</taxon>
        <taxon>Basidiomycota</taxon>
        <taxon>Agaricomycotina</taxon>
        <taxon>Agaricomycetes</taxon>
        <taxon>Hymenochaetales</taxon>
        <taxon>Hymenochaetaceae</taxon>
        <taxon>Pyrrhoderma</taxon>
    </lineage>
</organism>
<evidence type="ECO:0000256" key="10">
    <source>
        <dbReference type="ARBA" id="ARBA00022853"/>
    </source>
</evidence>
<gene>
    <name evidence="23" type="ORF">PNOK_0328900</name>
</gene>
<dbReference type="AlphaFoldDB" id="A0A286UM73"/>
<evidence type="ECO:0000256" key="16">
    <source>
        <dbReference type="ARBA" id="ARBA00023242"/>
    </source>
</evidence>
<comment type="caution">
    <text evidence="23">The sequence shown here is derived from an EMBL/GenBank/DDBJ whole genome shotgun (WGS) entry which is preliminary data.</text>
</comment>
<feature type="compositionally biased region" description="Basic residues" evidence="20">
    <location>
        <begin position="1"/>
        <end position="10"/>
    </location>
</feature>
<keyword evidence="8 19" id="KW-0863">Zinc-finger</keyword>
<comment type="function">
    <text evidence="2">Histone demethylase that specifically demethylates 'Lys-36' of histone H3, thereby playing a central role in histone code.</text>
</comment>
<keyword evidence="13" id="KW-0408">Iron</keyword>
<keyword evidence="16" id="KW-0539">Nucleus</keyword>
<name>A0A286UM73_9AGAM</name>
<keyword evidence="12" id="KW-0560">Oxidoreductase</keyword>
<keyword evidence="9" id="KW-0862">Zinc</keyword>
<evidence type="ECO:0000256" key="19">
    <source>
        <dbReference type="PROSITE-ProRule" id="PRU00146"/>
    </source>
</evidence>
<evidence type="ECO:0000256" key="14">
    <source>
        <dbReference type="ARBA" id="ARBA00023015"/>
    </source>
</evidence>
<dbReference type="InterPro" id="IPR041070">
    <property type="entry name" value="JHD"/>
</dbReference>
<dbReference type="Proteomes" id="UP000217199">
    <property type="component" value="Unassembled WGS sequence"/>
</dbReference>
<feature type="compositionally biased region" description="Polar residues" evidence="20">
    <location>
        <begin position="559"/>
        <end position="568"/>
    </location>
</feature>
<dbReference type="InParanoid" id="A0A286UM73"/>
<dbReference type="SUPFAM" id="SSF57903">
    <property type="entry name" value="FYVE/PHD zinc finger"/>
    <property type="match status" value="1"/>
</dbReference>
<evidence type="ECO:0000256" key="12">
    <source>
        <dbReference type="ARBA" id="ARBA00023002"/>
    </source>
</evidence>
<evidence type="ECO:0000256" key="2">
    <source>
        <dbReference type="ARBA" id="ARBA00003909"/>
    </source>
</evidence>
<dbReference type="InterPro" id="IPR011011">
    <property type="entry name" value="Znf_FYVE_PHD"/>
</dbReference>
<reference evidence="23 24" key="1">
    <citation type="journal article" date="2017" name="Mol. Ecol.">
        <title>Comparative and population genomic landscape of Phellinus noxius: A hypervariable fungus causing root rot in trees.</title>
        <authorList>
            <person name="Chung C.L."/>
            <person name="Lee T.J."/>
            <person name="Akiba M."/>
            <person name="Lee H.H."/>
            <person name="Kuo T.H."/>
            <person name="Liu D."/>
            <person name="Ke H.M."/>
            <person name="Yokoi T."/>
            <person name="Roa M.B."/>
            <person name="Lu M.J."/>
            <person name="Chang Y.Y."/>
            <person name="Ann P.J."/>
            <person name="Tsai J.N."/>
            <person name="Chen C.Y."/>
            <person name="Tzean S.S."/>
            <person name="Ota Y."/>
            <person name="Hattori T."/>
            <person name="Sahashi N."/>
            <person name="Liou R.F."/>
            <person name="Kikuchi T."/>
            <person name="Tsai I.J."/>
        </authorList>
    </citation>
    <scope>NUCLEOTIDE SEQUENCE [LARGE SCALE GENOMIC DNA]</scope>
    <source>
        <strain evidence="23 24">FFPRI411160</strain>
    </source>
</reference>
<evidence type="ECO:0000256" key="1">
    <source>
        <dbReference type="ARBA" id="ARBA00001954"/>
    </source>
</evidence>
<dbReference type="PROSITE" id="PS01359">
    <property type="entry name" value="ZF_PHD_1"/>
    <property type="match status" value="1"/>
</dbReference>
<evidence type="ECO:0000256" key="13">
    <source>
        <dbReference type="ARBA" id="ARBA00023004"/>
    </source>
</evidence>
<evidence type="ECO:0000313" key="23">
    <source>
        <dbReference type="EMBL" id="PAV20662.1"/>
    </source>
</evidence>
<dbReference type="SMART" id="SM00558">
    <property type="entry name" value="JmjC"/>
    <property type="match status" value="1"/>
</dbReference>
<evidence type="ECO:0000259" key="21">
    <source>
        <dbReference type="PROSITE" id="PS50016"/>
    </source>
</evidence>
<evidence type="ECO:0000256" key="11">
    <source>
        <dbReference type="ARBA" id="ARBA00022964"/>
    </source>
</evidence>
<dbReference type="InterPro" id="IPR001965">
    <property type="entry name" value="Znf_PHD"/>
</dbReference>
<dbReference type="EMBL" id="NBII01000003">
    <property type="protein sequence ID" value="PAV20662.1"/>
    <property type="molecule type" value="Genomic_DNA"/>
</dbReference>
<dbReference type="InterPro" id="IPR019787">
    <property type="entry name" value="Znf_PHD-finger"/>
</dbReference>
<comment type="cofactor">
    <cofactor evidence="1">
        <name>Fe(2+)</name>
        <dbReference type="ChEBI" id="CHEBI:29033"/>
    </cofactor>
</comment>
<dbReference type="Gene3D" id="2.60.120.650">
    <property type="entry name" value="Cupin"/>
    <property type="match status" value="1"/>
</dbReference>
<dbReference type="GO" id="GO:0008270">
    <property type="term" value="F:zinc ion binding"/>
    <property type="evidence" value="ECO:0007669"/>
    <property type="project" value="UniProtKB-KW"/>
</dbReference>
<feature type="compositionally biased region" description="Basic and acidic residues" evidence="20">
    <location>
        <begin position="491"/>
        <end position="507"/>
    </location>
</feature>
<dbReference type="Pfam" id="PF17811">
    <property type="entry name" value="JHD"/>
    <property type="match status" value="1"/>
</dbReference>
<keyword evidence="7" id="KW-0479">Metal-binding</keyword>
<dbReference type="CDD" id="cd15517">
    <property type="entry name" value="PHD_TCF19_like"/>
    <property type="match status" value="1"/>
</dbReference>
<dbReference type="PROSITE" id="PS51184">
    <property type="entry name" value="JMJC"/>
    <property type="match status" value="1"/>
</dbReference>
<dbReference type="OrthoDB" id="5876800at2759"/>
<protein>
    <recommendedName>
        <fullName evidence="6">JmjC domain-containing histone demethylation protein 1</fullName>
        <ecNumber evidence="5">1.14.11.27</ecNumber>
    </recommendedName>
    <alternativeName>
        <fullName evidence="17">[Histone-H3]-lysine-36 demethylase 1</fullName>
    </alternativeName>
</protein>
<dbReference type="PROSITE" id="PS50016">
    <property type="entry name" value="ZF_PHD_2"/>
    <property type="match status" value="1"/>
</dbReference>
<dbReference type="Gene3D" id="3.30.40.10">
    <property type="entry name" value="Zinc/RING finger domain, C3HC4 (zinc finger)"/>
    <property type="match status" value="1"/>
</dbReference>
<dbReference type="PANTHER" id="PTHR23123">
    <property type="entry name" value="PHD/F-BOX CONTAINING PROTEIN"/>
    <property type="match status" value="1"/>
</dbReference>
<accession>A0A286UM73</accession>
<dbReference type="GO" id="GO:0140680">
    <property type="term" value="F:histone H3K36me/H3K36me2 demethylase activity"/>
    <property type="evidence" value="ECO:0007669"/>
    <property type="project" value="UniProtKB-EC"/>
</dbReference>
<keyword evidence="10" id="KW-0156">Chromatin regulator</keyword>
<dbReference type="GO" id="GO:0005634">
    <property type="term" value="C:nucleus"/>
    <property type="evidence" value="ECO:0007669"/>
    <property type="project" value="UniProtKB-SubCell"/>
</dbReference>
<feature type="region of interest" description="Disordered" evidence="20">
    <location>
        <begin position="530"/>
        <end position="575"/>
    </location>
</feature>
<evidence type="ECO:0000256" key="4">
    <source>
        <dbReference type="ARBA" id="ARBA00008037"/>
    </source>
</evidence>
<evidence type="ECO:0000256" key="18">
    <source>
        <dbReference type="ARBA" id="ARBA00047915"/>
    </source>
</evidence>
<evidence type="ECO:0000256" key="6">
    <source>
        <dbReference type="ARBA" id="ARBA00015153"/>
    </source>
</evidence>
<feature type="region of interest" description="Disordered" evidence="20">
    <location>
        <begin position="1"/>
        <end position="56"/>
    </location>
</feature>
<keyword evidence="24" id="KW-1185">Reference proteome</keyword>
<dbReference type="SUPFAM" id="SSF51197">
    <property type="entry name" value="Clavaminate synthase-like"/>
    <property type="match status" value="1"/>
</dbReference>
<evidence type="ECO:0000256" key="7">
    <source>
        <dbReference type="ARBA" id="ARBA00022723"/>
    </source>
</evidence>
<comment type="subcellular location">
    <subcellularLocation>
        <location evidence="3">Nucleus</location>
    </subcellularLocation>
</comment>
<dbReference type="InterPro" id="IPR003347">
    <property type="entry name" value="JmjC_dom"/>
</dbReference>
<dbReference type="SMART" id="SM00249">
    <property type="entry name" value="PHD"/>
    <property type="match status" value="1"/>
</dbReference>